<reference evidence="3 4" key="1">
    <citation type="submission" date="2019-01" db="EMBL/GenBank/DDBJ databases">
        <title>Sequencing of cultivated peanut Arachis hypogaea provides insights into genome evolution and oil improvement.</title>
        <authorList>
            <person name="Chen X."/>
        </authorList>
    </citation>
    <scope>NUCLEOTIDE SEQUENCE [LARGE SCALE GENOMIC DNA]</scope>
    <source>
        <strain evidence="4">cv. Fuhuasheng</strain>
        <tissue evidence="3">Leaves</tissue>
    </source>
</reference>
<evidence type="ECO:0000313" key="3">
    <source>
        <dbReference type="EMBL" id="RYR31468.1"/>
    </source>
</evidence>
<dbReference type="Proteomes" id="UP000289738">
    <property type="component" value="Chromosome B01"/>
</dbReference>
<dbReference type="NCBIfam" id="TIGR01640">
    <property type="entry name" value="F_box_assoc_1"/>
    <property type="match status" value="1"/>
</dbReference>
<evidence type="ECO:0000259" key="2">
    <source>
        <dbReference type="PROSITE" id="PS50181"/>
    </source>
</evidence>
<keyword evidence="4" id="KW-1185">Reference proteome</keyword>
<dbReference type="InterPro" id="IPR050796">
    <property type="entry name" value="SCF_F-box_component"/>
</dbReference>
<dbReference type="EMBL" id="SDMP01000011">
    <property type="protein sequence ID" value="RYR31468.1"/>
    <property type="molecule type" value="Genomic_DNA"/>
</dbReference>
<dbReference type="Pfam" id="PF00646">
    <property type="entry name" value="F-box"/>
    <property type="match status" value="1"/>
</dbReference>
<accession>A0A445AYH6</accession>
<feature type="compositionally biased region" description="Basic and acidic residues" evidence="1">
    <location>
        <begin position="110"/>
        <end position="123"/>
    </location>
</feature>
<proteinExistence type="predicted"/>
<dbReference type="PROSITE" id="PS50181">
    <property type="entry name" value="FBOX"/>
    <property type="match status" value="1"/>
</dbReference>
<dbReference type="Gene3D" id="1.20.1280.50">
    <property type="match status" value="1"/>
</dbReference>
<dbReference type="AlphaFoldDB" id="A0A445AYH6"/>
<sequence>MEKKKQRSRGCRGAELGLATVHILDLPIHLLSEIIARLPASSVIRCASVCTSFRALVSDPRFRSLYVSRAPTSFLLLSRNSRLLCLHSWGSASFLIPHSSSSLASLKPAPDTKRNRNRNRDRNVSCPRSKSTTSSIFSAVDLKKDVDLVLVNSSEGLVCLRGSGCVYYVCNPLLGEILELPPPPTTTTSCIGFSSFGYDPHSNRYKILQFAAHSVAELYSVGDKAWTTIRSAFALATPRPNASFHHSLNGSLHWLAQPTNTHLCQLICSFDLHTNEFKWVPPPSYFDAQYIHSLSGITLGVLKGCLCLCFVVPGAARFETWFMRDYGVQRSWSLSFYIDINSYCGLRIPDLHRPIAFADNGDMWLKDDSASDSYSLVSYSPQTGSFKLIHTPKVSSRMQAMPHVLSFVSLSDIISAFAIESEHPAHCQWALLCYMVDNAKFDVEYLIIVVYSLNFGAVDSSSVFCQTLDLVFKH</sequence>
<dbReference type="InterPro" id="IPR036047">
    <property type="entry name" value="F-box-like_dom_sf"/>
</dbReference>
<dbReference type="SUPFAM" id="SSF81383">
    <property type="entry name" value="F-box domain"/>
    <property type="match status" value="1"/>
</dbReference>
<comment type="caution">
    <text evidence="3">The sequence shown here is derived from an EMBL/GenBank/DDBJ whole genome shotgun (WGS) entry which is preliminary data.</text>
</comment>
<feature type="region of interest" description="Disordered" evidence="1">
    <location>
        <begin position="103"/>
        <end position="131"/>
    </location>
</feature>
<feature type="domain" description="F-box" evidence="2">
    <location>
        <begin position="20"/>
        <end position="65"/>
    </location>
</feature>
<dbReference type="PANTHER" id="PTHR31672:SF13">
    <property type="entry name" value="F-BOX PROTEIN CPR30-LIKE"/>
    <property type="match status" value="1"/>
</dbReference>
<dbReference type="Pfam" id="PF08268">
    <property type="entry name" value="FBA_3"/>
    <property type="match status" value="1"/>
</dbReference>
<dbReference type="PANTHER" id="PTHR31672">
    <property type="entry name" value="BNACNNG10540D PROTEIN"/>
    <property type="match status" value="1"/>
</dbReference>
<protein>
    <recommendedName>
        <fullName evidence="2">F-box domain-containing protein</fullName>
    </recommendedName>
</protein>
<organism evidence="3 4">
    <name type="scientific">Arachis hypogaea</name>
    <name type="common">Peanut</name>
    <dbReference type="NCBI Taxonomy" id="3818"/>
    <lineage>
        <taxon>Eukaryota</taxon>
        <taxon>Viridiplantae</taxon>
        <taxon>Streptophyta</taxon>
        <taxon>Embryophyta</taxon>
        <taxon>Tracheophyta</taxon>
        <taxon>Spermatophyta</taxon>
        <taxon>Magnoliopsida</taxon>
        <taxon>eudicotyledons</taxon>
        <taxon>Gunneridae</taxon>
        <taxon>Pentapetalae</taxon>
        <taxon>rosids</taxon>
        <taxon>fabids</taxon>
        <taxon>Fabales</taxon>
        <taxon>Fabaceae</taxon>
        <taxon>Papilionoideae</taxon>
        <taxon>50 kb inversion clade</taxon>
        <taxon>dalbergioids sensu lato</taxon>
        <taxon>Dalbergieae</taxon>
        <taxon>Pterocarpus clade</taxon>
        <taxon>Arachis</taxon>
    </lineage>
</organism>
<dbReference type="InterPro" id="IPR001810">
    <property type="entry name" value="F-box_dom"/>
</dbReference>
<gene>
    <name evidence="3" type="ORF">Ahy_B01g056265</name>
</gene>
<evidence type="ECO:0000313" key="4">
    <source>
        <dbReference type="Proteomes" id="UP000289738"/>
    </source>
</evidence>
<evidence type="ECO:0000256" key="1">
    <source>
        <dbReference type="SAM" id="MobiDB-lite"/>
    </source>
</evidence>
<dbReference type="SMART" id="SM00256">
    <property type="entry name" value="FBOX"/>
    <property type="match status" value="1"/>
</dbReference>
<name>A0A445AYH6_ARAHY</name>
<dbReference type="InterPro" id="IPR013187">
    <property type="entry name" value="F-box-assoc_dom_typ3"/>
</dbReference>
<dbReference type="InterPro" id="IPR017451">
    <property type="entry name" value="F-box-assoc_interact_dom"/>
</dbReference>